<accession>A0ABR2MLU2</accession>
<gene>
    <name evidence="1" type="ORF">KSP40_PGU000967</name>
</gene>
<name>A0ABR2MLU2_9ASPA</name>
<reference evidence="1 2" key="1">
    <citation type="journal article" date="2022" name="Nat. Plants">
        <title>Genomes of leafy and leafless Platanthera orchids illuminate the evolution of mycoheterotrophy.</title>
        <authorList>
            <person name="Li M.H."/>
            <person name="Liu K.W."/>
            <person name="Li Z."/>
            <person name="Lu H.C."/>
            <person name="Ye Q.L."/>
            <person name="Zhang D."/>
            <person name="Wang J.Y."/>
            <person name="Li Y.F."/>
            <person name="Zhong Z.M."/>
            <person name="Liu X."/>
            <person name="Yu X."/>
            <person name="Liu D.K."/>
            <person name="Tu X.D."/>
            <person name="Liu B."/>
            <person name="Hao Y."/>
            <person name="Liao X.Y."/>
            <person name="Jiang Y.T."/>
            <person name="Sun W.H."/>
            <person name="Chen J."/>
            <person name="Chen Y.Q."/>
            <person name="Ai Y."/>
            <person name="Zhai J.W."/>
            <person name="Wu S.S."/>
            <person name="Zhou Z."/>
            <person name="Hsiao Y.Y."/>
            <person name="Wu W.L."/>
            <person name="Chen Y.Y."/>
            <person name="Lin Y.F."/>
            <person name="Hsu J.L."/>
            <person name="Li C.Y."/>
            <person name="Wang Z.W."/>
            <person name="Zhao X."/>
            <person name="Zhong W.Y."/>
            <person name="Ma X.K."/>
            <person name="Ma L."/>
            <person name="Huang J."/>
            <person name="Chen G.Z."/>
            <person name="Huang M.Z."/>
            <person name="Huang L."/>
            <person name="Peng D.H."/>
            <person name="Luo Y.B."/>
            <person name="Zou S.Q."/>
            <person name="Chen S.P."/>
            <person name="Lan S."/>
            <person name="Tsai W.C."/>
            <person name="Van de Peer Y."/>
            <person name="Liu Z.J."/>
        </authorList>
    </citation>
    <scope>NUCLEOTIDE SEQUENCE [LARGE SCALE GENOMIC DNA]</scope>
    <source>
        <strain evidence="1">Lor288</strain>
    </source>
</reference>
<proteinExistence type="predicted"/>
<comment type="caution">
    <text evidence="1">The sequence shown here is derived from an EMBL/GenBank/DDBJ whole genome shotgun (WGS) entry which is preliminary data.</text>
</comment>
<evidence type="ECO:0000313" key="1">
    <source>
        <dbReference type="EMBL" id="KAK8964837.1"/>
    </source>
</evidence>
<protein>
    <submittedName>
        <fullName evidence="1">Uncharacterized protein</fullName>
    </submittedName>
</protein>
<organism evidence="1 2">
    <name type="scientific">Platanthera guangdongensis</name>
    <dbReference type="NCBI Taxonomy" id="2320717"/>
    <lineage>
        <taxon>Eukaryota</taxon>
        <taxon>Viridiplantae</taxon>
        <taxon>Streptophyta</taxon>
        <taxon>Embryophyta</taxon>
        <taxon>Tracheophyta</taxon>
        <taxon>Spermatophyta</taxon>
        <taxon>Magnoliopsida</taxon>
        <taxon>Liliopsida</taxon>
        <taxon>Asparagales</taxon>
        <taxon>Orchidaceae</taxon>
        <taxon>Orchidoideae</taxon>
        <taxon>Orchideae</taxon>
        <taxon>Orchidinae</taxon>
        <taxon>Platanthera</taxon>
    </lineage>
</organism>
<dbReference type="EMBL" id="JBBWWR010000006">
    <property type="protein sequence ID" value="KAK8964837.1"/>
    <property type="molecule type" value="Genomic_DNA"/>
</dbReference>
<keyword evidence="2" id="KW-1185">Reference proteome</keyword>
<evidence type="ECO:0000313" key="2">
    <source>
        <dbReference type="Proteomes" id="UP001412067"/>
    </source>
</evidence>
<sequence length="183" mass="20057">MHLSHSTSTPYPYFTRLHSAQEHFHPLAFRPLAQPKFGIAADTLTSPCEAVQEFLRRGNLAALGYLVAQPARFLCALDVSVFLFVLLVLSPCLENVVCTFGGLSASSAGAWVVCVLRNRSGDPDDTGTLRTITGLTAHDHWSCTTDRAHYILLFRSSVLANRTISGFSAHNHWSCATDRAHIC</sequence>
<dbReference type="Proteomes" id="UP001412067">
    <property type="component" value="Unassembled WGS sequence"/>
</dbReference>